<dbReference type="GO" id="GO:0048029">
    <property type="term" value="F:monosaccharide binding"/>
    <property type="evidence" value="ECO:0007669"/>
    <property type="project" value="TreeGrafter"/>
</dbReference>
<comment type="catalytic activity">
    <reaction evidence="7 8">
        <text>alpha-D-glucose 6-phosphate = beta-D-fructose 6-phosphate</text>
        <dbReference type="Rhea" id="RHEA:11816"/>
        <dbReference type="ChEBI" id="CHEBI:57634"/>
        <dbReference type="ChEBI" id="CHEBI:58225"/>
        <dbReference type="EC" id="5.3.1.9"/>
    </reaction>
</comment>
<dbReference type="PROSITE" id="PS00765">
    <property type="entry name" value="P_GLUCOSE_ISOMERASE_1"/>
    <property type="match status" value="1"/>
</dbReference>
<comment type="pathway">
    <text evidence="1 8">Carbohydrate degradation; glycolysis; D-glyceraldehyde 3-phosphate and glycerone phosphate from D-glucose: step 2/4.</text>
</comment>
<evidence type="ECO:0000313" key="9">
    <source>
        <dbReference type="EMBL" id="EKJ98928.1"/>
    </source>
</evidence>
<dbReference type="InterPro" id="IPR001672">
    <property type="entry name" value="G6P_Isomerase"/>
</dbReference>
<evidence type="ECO:0000256" key="4">
    <source>
        <dbReference type="ARBA" id="ARBA00022432"/>
    </source>
</evidence>
<evidence type="ECO:0000256" key="5">
    <source>
        <dbReference type="ARBA" id="ARBA00023152"/>
    </source>
</evidence>
<sequence>MRRGANLWDPAQRRSIQYHLARGHRGVIQFNPNIRNSSPFFCTEPIMSLLRFDASGSINDDYGITQAQIDSLKGQMETLRTEMVETDQKQYDSGDIPADKQPLDARFFWLPEEMLEAYAKEREASELGRIFKVANGLHDQIDAAVVLGIGGSYMGARAMMEACCDPYHNEMSRAARGSKPRMYFEGNNVDNDASDSLLQRVRAGGYADSDAEKRHAIIVISKSGGTMETAVAFRQFLANLESELGPEAEDWLSRLVVPVTGESGKLHDLATEIGCDEIFTVPDGVGGRFSVLSPVGLVPAAFLGLDCMKLLEGAVAMNEHFKTADYADNVVMQYVAVNHLLSQHRDKSIRVMSVWSKALESVGLWYDQLLAESNGKDGKGVTPLTTLNTRDLHSRHQQHQQGRNDKVFNNVIVESQRTDSLAVGHSQRNQDTLNDIAEKTLPDIMAAAIKGTNDALHADGRPTTDIILPQIDTHVLGQLFQMLMIATVIEGRLLGINPYGQPGVEQYKTNMNKNLGR</sequence>
<evidence type="ECO:0000256" key="6">
    <source>
        <dbReference type="ARBA" id="ARBA00023235"/>
    </source>
</evidence>
<dbReference type="PROSITE" id="PS51463">
    <property type="entry name" value="P_GLUCOSE_ISOMERASE_3"/>
    <property type="match status" value="1"/>
</dbReference>
<dbReference type="InterPro" id="IPR046348">
    <property type="entry name" value="SIS_dom_sf"/>
</dbReference>
<protein>
    <recommendedName>
        <fullName evidence="3 8">Glucose-6-phosphate isomerase</fullName>
        <ecNumber evidence="3 8">5.3.1.9</ecNumber>
    </recommendedName>
</protein>
<dbReference type="UniPathway" id="UPA00109">
    <property type="reaction ID" value="UER00181"/>
</dbReference>
<evidence type="ECO:0000256" key="3">
    <source>
        <dbReference type="ARBA" id="ARBA00011952"/>
    </source>
</evidence>
<dbReference type="PANTHER" id="PTHR11469:SF1">
    <property type="entry name" value="GLUCOSE-6-PHOSPHATE ISOMERASE"/>
    <property type="match status" value="1"/>
</dbReference>
<gene>
    <name evidence="9" type="ORF">RBSH_05729</name>
</gene>
<keyword evidence="4 8" id="KW-0312">Gluconeogenesis</keyword>
<dbReference type="GO" id="GO:0004347">
    <property type="term" value="F:glucose-6-phosphate isomerase activity"/>
    <property type="evidence" value="ECO:0007669"/>
    <property type="project" value="UniProtKB-EC"/>
</dbReference>
<accession>K5D804</accession>
<comment type="similarity">
    <text evidence="2 8">Belongs to the GPI family.</text>
</comment>
<dbReference type="InterPro" id="IPR035476">
    <property type="entry name" value="SIS_PGI_1"/>
</dbReference>
<dbReference type="CDD" id="cd05016">
    <property type="entry name" value="SIS_PGI_2"/>
    <property type="match status" value="1"/>
</dbReference>
<comment type="caution">
    <text evidence="9">The sequence shown here is derived from an EMBL/GenBank/DDBJ whole genome shotgun (WGS) entry which is preliminary data.</text>
</comment>
<dbReference type="Proteomes" id="UP000007993">
    <property type="component" value="Unassembled WGS sequence"/>
</dbReference>
<dbReference type="AlphaFoldDB" id="K5D804"/>
<evidence type="ECO:0000256" key="1">
    <source>
        <dbReference type="ARBA" id="ARBA00004926"/>
    </source>
</evidence>
<dbReference type="GO" id="GO:0051156">
    <property type="term" value="P:glucose 6-phosphate metabolic process"/>
    <property type="evidence" value="ECO:0007669"/>
    <property type="project" value="TreeGrafter"/>
</dbReference>
<dbReference type="Pfam" id="PF00342">
    <property type="entry name" value="PGI"/>
    <property type="match status" value="2"/>
</dbReference>
<dbReference type="Gene3D" id="3.40.50.10490">
    <property type="entry name" value="Glucose-6-phosphate isomerase like protein, domain 1"/>
    <property type="match status" value="2"/>
</dbReference>
<evidence type="ECO:0000256" key="7">
    <source>
        <dbReference type="ARBA" id="ARBA00029321"/>
    </source>
</evidence>
<dbReference type="GO" id="GO:0006094">
    <property type="term" value="P:gluconeogenesis"/>
    <property type="evidence" value="ECO:0007669"/>
    <property type="project" value="UniProtKB-KW"/>
</dbReference>
<dbReference type="GO" id="GO:0006096">
    <property type="term" value="P:glycolytic process"/>
    <property type="evidence" value="ECO:0007669"/>
    <property type="project" value="UniProtKB-UniPathway"/>
</dbReference>
<dbReference type="PATRIC" id="fig|993517.3.peg.6199"/>
<name>K5D804_RHOBT</name>
<dbReference type="PRINTS" id="PR00662">
    <property type="entry name" value="G6PISOMERASE"/>
</dbReference>
<dbReference type="InterPro" id="IPR018189">
    <property type="entry name" value="Phosphoglucose_isomerase_CS"/>
</dbReference>
<dbReference type="SUPFAM" id="SSF53697">
    <property type="entry name" value="SIS domain"/>
    <property type="match status" value="1"/>
</dbReference>
<evidence type="ECO:0000256" key="8">
    <source>
        <dbReference type="RuleBase" id="RU000612"/>
    </source>
</evidence>
<dbReference type="GO" id="GO:0005829">
    <property type="term" value="C:cytosol"/>
    <property type="evidence" value="ECO:0007669"/>
    <property type="project" value="TreeGrafter"/>
</dbReference>
<proteinExistence type="inferred from homology"/>
<keyword evidence="6 8" id="KW-0413">Isomerase</keyword>
<keyword evidence="5 8" id="KW-0324">Glycolysis</keyword>
<evidence type="ECO:0000313" key="10">
    <source>
        <dbReference type="Proteomes" id="UP000007993"/>
    </source>
</evidence>
<dbReference type="GO" id="GO:0097367">
    <property type="term" value="F:carbohydrate derivative binding"/>
    <property type="evidence" value="ECO:0007669"/>
    <property type="project" value="InterPro"/>
</dbReference>
<evidence type="ECO:0000256" key="2">
    <source>
        <dbReference type="ARBA" id="ARBA00006604"/>
    </source>
</evidence>
<organism evidence="9 10">
    <name type="scientific">Rhodopirellula baltica SH28</name>
    <dbReference type="NCBI Taxonomy" id="993517"/>
    <lineage>
        <taxon>Bacteria</taxon>
        <taxon>Pseudomonadati</taxon>
        <taxon>Planctomycetota</taxon>
        <taxon>Planctomycetia</taxon>
        <taxon>Pirellulales</taxon>
        <taxon>Pirellulaceae</taxon>
        <taxon>Rhodopirellula</taxon>
    </lineage>
</organism>
<dbReference type="CDD" id="cd05015">
    <property type="entry name" value="SIS_PGI_1"/>
    <property type="match status" value="1"/>
</dbReference>
<dbReference type="EC" id="5.3.1.9" evidence="3 8"/>
<dbReference type="EMBL" id="AMCW01000166">
    <property type="protein sequence ID" value="EKJ98928.1"/>
    <property type="molecule type" value="Genomic_DNA"/>
</dbReference>
<dbReference type="PANTHER" id="PTHR11469">
    <property type="entry name" value="GLUCOSE-6-PHOSPHATE ISOMERASE"/>
    <property type="match status" value="1"/>
</dbReference>
<dbReference type="InterPro" id="IPR035482">
    <property type="entry name" value="SIS_PGI_2"/>
</dbReference>
<reference evidence="9 10" key="1">
    <citation type="journal article" date="2013" name="Mar. Genomics">
        <title>Expression of sulfatases in Rhodopirellula baltica and the diversity of sulfatases in the genus Rhodopirellula.</title>
        <authorList>
            <person name="Wegner C.E."/>
            <person name="Richter-Heitmann T."/>
            <person name="Klindworth A."/>
            <person name="Klockow C."/>
            <person name="Richter M."/>
            <person name="Achstetter T."/>
            <person name="Glockner F.O."/>
            <person name="Harder J."/>
        </authorList>
    </citation>
    <scope>NUCLEOTIDE SEQUENCE [LARGE SCALE GENOMIC DNA]</scope>
    <source>
        <strain evidence="9 10">SH28</strain>
    </source>
</reference>